<comment type="caution">
    <text evidence="18">The sequence shown here is derived from an EMBL/GenBank/DDBJ whole genome shotgun (WGS) entry which is preliminary data.</text>
</comment>
<evidence type="ECO:0000256" key="2">
    <source>
        <dbReference type="ARBA" id="ARBA00001961"/>
    </source>
</evidence>
<evidence type="ECO:0000313" key="18">
    <source>
        <dbReference type="EMBL" id="KAG2093529.1"/>
    </source>
</evidence>
<dbReference type="OrthoDB" id="408743at2759"/>
<evidence type="ECO:0000256" key="6">
    <source>
        <dbReference type="ARBA" id="ARBA00022723"/>
    </source>
</evidence>
<dbReference type="Gene3D" id="3.60.130.10">
    <property type="entry name" value="Clavaminate synthase-like"/>
    <property type="match status" value="1"/>
</dbReference>
<dbReference type="AlphaFoldDB" id="A0A9P7EXD3"/>
<dbReference type="PANTHER" id="PTHR10696">
    <property type="entry name" value="GAMMA-BUTYROBETAINE HYDROXYLASE-RELATED"/>
    <property type="match status" value="1"/>
</dbReference>
<evidence type="ECO:0000256" key="12">
    <source>
        <dbReference type="ARBA" id="ARBA00031778"/>
    </source>
</evidence>
<comment type="pathway">
    <text evidence="3">Amine and polyamine biosynthesis; carnitine biosynthesis.</text>
</comment>
<gene>
    <name evidence="18" type="ORF">F5147DRAFT_720874</name>
</gene>
<evidence type="ECO:0000256" key="10">
    <source>
        <dbReference type="ARBA" id="ARBA00023004"/>
    </source>
</evidence>
<dbReference type="CDD" id="cd00250">
    <property type="entry name" value="CAS_like"/>
    <property type="match status" value="1"/>
</dbReference>
<comment type="similarity">
    <text evidence="4">Belongs to the gamma-BBH/TMLD family.</text>
</comment>
<dbReference type="InterPro" id="IPR010376">
    <property type="entry name" value="GBBH-like_N"/>
</dbReference>
<comment type="function">
    <text evidence="14">Converts trimethyllysine (TML) into hydroxytrimethyllysine (HTML).</text>
</comment>
<reference evidence="18" key="1">
    <citation type="journal article" date="2020" name="New Phytol.">
        <title>Comparative genomics reveals dynamic genome evolution in host specialist ectomycorrhizal fungi.</title>
        <authorList>
            <person name="Lofgren L.A."/>
            <person name="Nguyen N.H."/>
            <person name="Vilgalys R."/>
            <person name="Ruytinx J."/>
            <person name="Liao H.L."/>
            <person name="Branco S."/>
            <person name="Kuo A."/>
            <person name="LaButti K."/>
            <person name="Lipzen A."/>
            <person name="Andreopoulos W."/>
            <person name="Pangilinan J."/>
            <person name="Riley R."/>
            <person name="Hundley H."/>
            <person name="Na H."/>
            <person name="Barry K."/>
            <person name="Grigoriev I.V."/>
            <person name="Stajich J.E."/>
            <person name="Kennedy P.G."/>
        </authorList>
    </citation>
    <scope>NUCLEOTIDE SEQUENCE</scope>
    <source>
        <strain evidence="18">FC423</strain>
    </source>
</reference>
<evidence type="ECO:0000256" key="4">
    <source>
        <dbReference type="ARBA" id="ARBA00008654"/>
    </source>
</evidence>
<evidence type="ECO:0000256" key="13">
    <source>
        <dbReference type="ARBA" id="ARBA00032283"/>
    </source>
</evidence>
<dbReference type="GO" id="GO:0045329">
    <property type="term" value="P:carnitine biosynthetic process"/>
    <property type="evidence" value="ECO:0007669"/>
    <property type="project" value="UniProtKB-KW"/>
</dbReference>
<dbReference type="EC" id="1.14.11.8" evidence="5"/>
<dbReference type="RefSeq" id="XP_041287242.1">
    <property type="nucleotide sequence ID" value="XM_041438844.1"/>
</dbReference>
<name>A0A9P7EXD3_9AGAM</name>
<accession>A0A9P7EXD3</accession>
<comment type="cofactor">
    <cofactor evidence="1">
        <name>Fe(2+)</name>
        <dbReference type="ChEBI" id="CHEBI:29033"/>
    </cofactor>
</comment>
<keyword evidence="6" id="KW-0479">Metal-binding</keyword>
<evidence type="ECO:0000256" key="1">
    <source>
        <dbReference type="ARBA" id="ARBA00001954"/>
    </source>
</evidence>
<dbReference type="SUPFAM" id="SSF51197">
    <property type="entry name" value="Clavaminate synthase-like"/>
    <property type="match status" value="1"/>
</dbReference>
<evidence type="ECO:0000256" key="9">
    <source>
        <dbReference type="ARBA" id="ARBA00023002"/>
    </source>
</evidence>
<evidence type="ECO:0000259" key="17">
    <source>
        <dbReference type="Pfam" id="PF06155"/>
    </source>
</evidence>
<comment type="catalytic activity">
    <reaction evidence="15">
        <text>N(6),N(6),N(6)-trimethyl-L-lysine + 2-oxoglutarate + O2 = (3S)-3-hydroxy-N(6),N(6),N(6)-trimethyl-L-lysine + succinate + CO2</text>
        <dbReference type="Rhea" id="RHEA:14181"/>
        <dbReference type="ChEBI" id="CHEBI:15379"/>
        <dbReference type="ChEBI" id="CHEBI:16526"/>
        <dbReference type="ChEBI" id="CHEBI:16810"/>
        <dbReference type="ChEBI" id="CHEBI:30031"/>
        <dbReference type="ChEBI" id="CHEBI:58100"/>
        <dbReference type="ChEBI" id="CHEBI:141499"/>
        <dbReference type="EC" id="1.14.11.8"/>
    </reaction>
</comment>
<evidence type="ECO:0000259" key="16">
    <source>
        <dbReference type="Pfam" id="PF02668"/>
    </source>
</evidence>
<dbReference type="InterPro" id="IPR050411">
    <property type="entry name" value="AlphaKG_dependent_hydroxylases"/>
</dbReference>
<proteinExistence type="inferred from homology"/>
<keyword evidence="9" id="KW-0560">Oxidoreductase</keyword>
<dbReference type="NCBIfam" id="TIGR02410">
    <property type="entry name" value="carnitine_TMLD"/>
    <property type="match status" value="1"/>
</dbReference>
<dbReference type="GO" id="GO:0005506">
    <property type="term" value="F:iron ion binding"/>
    <property type="evidence" value="ECO:0007669"/>
    <property type="project" value="InterPro"/>
</dbReference>
<organism evidence="18 19">
    <name type="scientific">Suillus discolor</name>
    <dbReference type="NCBI Taxonomy" id="1912936"/>
    <lineage>
        <taxon>Eukaryota</taxon>
        <taxon>Fungi</taxon>
        <taxon>Dikarya</taxon>
        <taxon>Basidiomycota</taxon>
        <taxon>Agaricomycotina</taxon>
        <taxon>Agaricomycetes</taxon>
        <taxon>Agaricomycetidae</taxon>
        <taxon>Boletales</taxon>
        <taxon>Suillineae</taxon>
        <taxon>Suillaceae</taxon>
        <taxon>Suillus</taxon>
    </lineage>
</organism>
<feature type="domain" description="TauD/TfdA-like" evidence="16">
    <location>
        <begin position="199"/>
        <end position="442"/>
    </location>
</feature>
<dbReference type="GO" id="GO:0050353">
    <property type="term" value="F:trimethyllysine dioxygenase activity"/>
    <property type="evidence" value="ECO:0007669"/>
    <property type="project" value="UniProtKB-EC"/>
</dbReference>
<comment type="cofactor">
    <cofactor evidence="2">
        <name>L-ascorbate</name>
        <dbReference type="ChEBI" id="CHEBI:38290"/>
    </cofactor>
</comment>
<dbReference type="GeneID" id="64701103"/>
<keyword evidence="10" id="KW-0408">Iron</keyword>
<keyword evidence="8 18" id="KW-0223">Dioxygenase</keyword>
<evidence type="ECO:0000256" key="14">
    <source>
        <dbReference type="ARBA" id="ARBA00046008"/>
    </source>
</evidence>
<evidence type="ECO:0000256" key="15">
    <source>
        <dbReference type="ARBA" id="ARBA00049334"/>
    </source>
</evidence>
<evidence type="ECO:0000256" key="8">
    <source>
        <dbReference type="ARBA" id="ARBA00022964"/>
    </source>
</evidence>
<feature type="domain" description="Gamma-butyrobetaine hydroxylase-like N-terminal" evidence="17">
    <location>
        <begin position="89"/>
        <end position="172"/>
    </location>
</feature>
<dbReference type="InterPro" id="IPR038492">
    <property type="entry name" value="GBBH-like_N_sf"/>
</dbReference>
<dbReference type="InterPro" id="IPR003819">
    <property type="entry name" value="TauD/TfdA-like"/>
</dbReference>
<sequence>MLRVGFTSLHVPFRSWPRGTVKYLSRSAPGRPSFFTRTLISSTLELRWTHGSLTRSRSISSAATKEVVSSEQLGVTEPKVHSDIPIANADERKVSILWGPQRWSRFHHIWLRDHCRCPDCFHPITKQRLLNTFEIPADLKPIHVQGSTDGLEVVWPGTSTESHSSVYPWTWLQANTYDPALQTTPTRKVLWGSKIEKCPPSVTYTEVMDDKGLHKWLTNVETFGFCFVSGVPATPEATEELCGRIGFIRETQYGKFWEFTADLSKGDTAYTTMALGAHTDNTYFTDPCGLQLFHLLSHTEGSGGATLLVDGYYVAALMKELHPKFHDLLSRVPIPAHAAGEPSALYTPSPPAMYPPLRYHPSTKELVQVRWNNDDRSVMSHLLPDEVEEWYQAIKIWNELLTKPDSEYWVQLSPGTVLTIDNHRVLHGRSAFDGKRRVCGAYIGIDEYRSKLAVLREKFDGTDDNGENKVWRPEDSRSIWNSNL</sequence>
<evidence type="ECO:0000256" key="7">
    <source>
        <dbReference type="ARBA" id="ARBA00022873"/>
    </source>
</evidence>
<dbReference type="GO" id="GO:0005739">
    <property type="term" value="C:mitochondrion"/>
    <property type="evidence" value="ECO:0007669"/>
    <property type="project" value="TreeGrafter"/>
</dbReference>
<dbReference type="PANTHER" id="PTHR10696:SF51">
    <property type="entry name" value="TRIMETHYLLYSINE DIOXYGENASE, MITOCHONDRIAL"/>
    <property type="match status" value="1"/>
</dbReference>
<dbReference type="FunFam" id="3.30.2020.30:FF:000002">
    <property type="entry name" value="Putative gamma-butyrobetaine dioxygenase"/>
    <property type="match status" value="1"/>
</dbReference>
<dbReference type="FunFam" id="3.60.130.10:FF:000001">
    <property type="entry name" value="Trimethyllysine dioxygenase, mitochondrial"/>
    <property type="match status" value="1"/>
</dbReference>
<evidence type="ECO:0000313" key="19">
    <source>
        <dbReference type="Proteomes" id="UP000823399"/>
    </source>
</evidence>
<evidence type="ECO:0000256" key="3">
    <source>
        <dbReference type="ARBA" id="ARBA00005022"/>
    </source>
</evidence>
<keyword evidence="19" id="KW-1185">Reference proteome</keyword>
<dbReference type="Pfam" id="PF06155">
    <property type="entry name" value="GBBH-like_N"/>
    <property type="match status" value="1"/>
</dbReference>
<dbReference type="Proteomes" id="UP000823399">
    <property type="component" value="Unassembled WGS sequence"/>
</dbReference>
<dbReference type="Gene3D" id="3.30.2020.30">
    <property type="match status" value="1"/>
</dbReference>
<dbReference type="InterPro" id="IPR042098">
    <property type="entry name" value="TauD-like_sf"/>
</dbReference>
<protein>
    <recommendedName>
        <fullName evidence="5">trimethyllysine dioxygenase</fullName>
        <ecNumber evidence="5">1.14.11.8</ecNumber>
    </recommendedName>
    <alternativeName>
        <fullName evidence="12">Epsilon-trimethyllysine 2-oxoglutarate dioxygenase</fullName>
    </alternativeName>
    <alternativeName>
        <fullName evidence="11">TML hydroxylase</fullName>
    </alternativeName>
    <alternativeName>
        <fullName evidence="13">TML-alpha-ketoglutarate dioxygenase</fullName>
    </alternativeName>
</protein>
<evidence type="ECO:0000256" key="5">
    <source>
        <dbReference type="ARBA" id="ARBA00012267"/>
    </source>
</evidence>
<dbReference type="InterPro" id="IPR012776">
    <property type="entry name" value="Trimethyllysine_dOase"/>
</dbReference>
<evidence type="ECO:0000256" key="11">
    <source>
        <dbReference type="ARBA" id="ARBA00030363"/>
    </source>
</evidence>
<dbReference type="EMBL" id="JABBWM010000084">
    <property type="protein sequence ID" value="KAG2093529.1"/>
    <property type="molecule type" value="Genomic_DNA"/>
</dbReference>
<keyword evidence="7" id="KW-0124">Carnitine biosynthesis</keyword>
<dbReference type="Pfam" id="PF02668">
    <property type="entry name" value="TauD"/>
    <property type="match status" value="1"/>
</dbReference>